<dbReference type="PANTHER" id="PTHR23517:SF2">
    <property type="entry name" value="MULTIDRUG RESISTANCE PROTEIN MDTH"/>
    <property type="match status" value="1"/>
</dbReference>
<dbReference type="Pfam" id="PF07690">
    <property type="entry name" value="MFS_1"/>
    <property type="match status" value="1"/>
</dbReference>
<feature type="transmembrane region" description="Helical" evidence="7">
    <location>
        <begin position="180"/>
        <end position="201"/>
    </location>
</feature>
<feature type="transmembrane region" description="Helical" evidence="7">
    <location>
        <begin position="105"/>
        <end position="127"/>
    </location>
</feature>
<dbReference type="EMBL" id="JACHJV010000001">
    <property type="protein sequence ID" value="MBB4921804.1"/>
    <property type="molecule type" value="Genomic_DNA"/>
</dbReference>
<name>A0A7W7QY19_KITKI</name>
<dbReference type="GO" id="GO:0005886">
    <property type="term" value="C:plasma membrane"/>
    <property type="evidence" value="ECO:0007669"/>
    <property type="project" value="UniProtKB-SubCell"/>
</dbReference>
<feature type="transmembrane region" description="Helical" evidence="7">
    <location>
        <begin position="29"/>
        <end position="52"/>
    </location>
</feature>
<accession>A0A7W7QY19</accession>
<dbReference type="AlphaFoldDB" id="A0A7W7QY19"/>
<evidence type="ECO:0000256" key="3">
    <source>
        <dbReference type="ARBA" id="ARBA00022475"/>
    </source>
</evidence>
<keyword evidence="6 7" id="KW-0472">Membrane</keyword>
<dbReference type="InterPro" id="IPR011701">
    <property type="entry name" value="MFS"/>
</dbReference>
<dbReference type="PANTHER" id="PTHR23517">
    <property type="entry name" value="RESISTANCE PROTEIN MDTM, PUTATIVE-RELATED-RELATED"/>
    <property type="match status" value="1"/>
</dbReference>
<sequence>MTTTIADASPPSTIRPRGQLLPSDPVLRLLTWTTLVNSLGNGLFYTVSALYFTRILGYGVGEVGVVLTAAGLCGVAASIPAGRAADRWGSKRVLIALVAAEAVGTVGYTLVHGLAAFALLACVVTAIDRGATTTRSALYAEVLAADQRVAGRAYLRAVTNVAMGLGSVLAAVTLQADTRAAYQLTVLADAVSYALVVFFLLRLPGRSAAAVAAAGAAAAAPRAERRNPALRDLPFLVITGLNAVLTLQFAMLEIGIPLWIVRDTHAPRFLVAAIMIVNTGLVVLFQVRATRGTEQPAMAARACLRGGLLLGAGCAVVGLAHGLPAVAASVVLVLGVVIEGGGEVLTQAGGWALSYDLAGDGAAGAYQGVFNAGMAAAQMAGPAMIALGVVGHGLLGWLALGGLFAVAGAAMRPVTRWSQRIAG</sequence>
<dbReference type="GO" id="GO:0022857">
    <property type="term" value="F:transmembrane transporter activity"/>
    <property type="evidence" value="ECO:0007669"/>
    <property type="project" value="InterPro"/>
</dbReference>
<feature type="transmembrane region" description="Helical" evidence="7">
    <location>
        <begin position="235"/>
        <end position="260"/>
    </location>
</feature>
<evidence type="ECO:0000256" key="4">
    <source>
        <dbReference type="ARBA" id="ARBA00022692"/>
    </source>
</evidence>
<gene>
    <name evidence="8" type="ORF">FHR34_000797</name>
</gene>
<dbReference type="SUPFAM" id="SSF103473">
    <property type="entry name" value="MFS general substrate transporter"/>
    <property type="match status" value="1"/>
</dbReference>
<evidence type="ECO:0000256" key="1">
    <source>
        <dbReference type="ARBA" id="ARBA00004651"/>
    </source>
</evidence>
<comment type="subcellular location">
    <subcellularLocation>
        <location evidence="1">Cell membrane</location>
        <topology evidence="1">Multi-pass membrane protein</topology>
    </subcellularLocation>
</comment>
<dbReference type="Gene3D" id="1.20.1250.20">
    <property type="entry name" value="MFS general substrate transporter like domains"/>
    <property type="match status" value="1"/>
</dbReference>
<evidence type="ECO:0000256" key="2">
    <source>
        <dbReference type="ARBA" id="ARBA00022448"/>
    </source>
</evidence>
<feature type="transmembrane region" description="Helical" evidence="7">
    <location>
        <begin position="266"/>
        <end position="287"/>
    </location>
</feature>
<keyword evidence="4 7" id="KW-0812">Transmembrane</keyword>
<keyword evidence="2" id="KW-0813">Transport</keyword>
<keyword evidence="9" id="KW-1185">Reference proteome</keyword>
<dbReference type="Proteomes" id="UP000540506">
    <property type="component" value="Unassembled WGS sequence"/>
</dbReference>
<keyword evidence="5 7" id="KW-1133">Transmembrane helix</keyword>
<evidence type="ECO:0000256" key="7">
    <source>
        <dbReference type="SAM" id="Phobius"/>
    </source>
</evidence>
<proteinExistence type="predicted"/>
<evidence type="ECO:0000313" key="8">
    <source>
        <dbReference type="EMBL" id="MBB4921804.1"/>
    </source>
</evidence>
<dbReference type="RefSeq" id="WP_184934080.1">
    <property type="nucleotide sequence ID" value="NZ_JACHJV010000001.1"/>
</dbReference>
<organism evidence="8 9">
    <name type="scientific">Kitasatospora kifunensis</name>
    <name type="common">Streptomyces kifunensis</name>
    <dbReference type="NCBI Taxonomy" id="58351"/>
    <lineage>
        <taxon>Bacteria</taxon>
        <taxon>Bacillati</taxon>
        <taxon>Actinomycetota</taxon>
        <taxon>Actinomycetes</taxon>
        <taxon>Kitasatosporales</taxon>
        <taxon>Streptomycetaceae</taxon>
        <taxon>Kitasatospora</taxon>
    </lineage>
</organism>
<reference evidence="8 9" key="1">
    <citation type="submission" date="2020-08" db="EMBL/GenBank/DDBJ databases">
        <title>Sequencing the genomes of 1000 actinobacteria strains.</title>
        <authorList>
            <person name="Klenk H.-P."/>
        </authorList>
    </citation>
    <scope>NUCLEOTIDE SEQUENCE [LARGE SCALE GENOMIC DNA]</scope>
    <source>
        <strain evidence="8 9">DSM 41654</strain>
    </source>
</reference>
<dbReference type="InterPro" id="IPR036259">
    <property type="entry name" value="MFS_trans_sf"/>
</dbReference>
<comment type="caution">
    <text evidence="8">The sequence shown here is derived from an EMBL/GenBank/DDBJ whole genome shotgun (WGS) entry which is preliminary data.</text>
</comment>
<feature type="transmembrane region" description="Helical" evidence="7">
    <location>
        <begin position="153"/>
        <end position="174"/>
    </location>
</feature>
<evidence type="ECO:0000256" key="6">
    <source>
        <dbReference type="ARBA" id="ARBA00023136"/>
    </source>
</evidence>
<feature type="transmembrane region" description="Helical" evidence="7">
    <location>
        <begin position="64"/>
        <end position="85"/>
    </location>
</feature>
<evidence type="ECO:0000256" key="5">
    <source>
        <dbReference type="ARBA" id="ARBA00022989"/>
    </source>
</evidence>
<evidence type="ECO:0000313" key="9">
    <source>
        <dbReference type="Proteomes" id="UP000540506"/>
    </source>
</evidence>
<keyword evidence="3" id="KW-1003">Cell membrane</keyword>
<feature type="transmembrane region" description="Helical" evidence="7">
    <location>
        <begin position="383"/>
        <end position="410"/>
    </location>
</feature>
<protein>
    <submittedName>
        <fullName evidence="8">MFS family permease</fullName>
    </submittedName>
</protein>
<dbReference type="InterPro" id="IPR050171">
    <property type="entry name" value="MFS_Transporters"/>
</dbReference>
<feature type="transmembrane region" description="Helical" evidence="7">
    <location>
        <begin position="308"/>
        <end position="338"/>
    </location>
</feature>